<organism evidence="10 11">
    <name type="scientific">Boletus reticuloceps</name>
    <dbReference type="NCBI Taxonomy" id="495285"/>
    <lineage>
        <taxon>Eukaryota</taxon>
        <taxon>Fungi</taxon>
        <taxon>Dikarya</taxon>
        <taxon>Basidiomycota</taxon>
        <taxon>Agaricomycotina</taxon>
        <taxon>Agaricomycetes</taxon>
        <taxon>Agaricomycetidae</taxon>
        <taxon>Boletales</taxon>
        <taxon>Boletineae</taxon>
        <taxon>Boletaceae</taxon>
        <taxon>Boletoideae</taxon>
        <taxon>Boletus</taxon>
    </lineage>
</organism>
<reference evidence="10" key="1">
    <citation type="submission" date="2021-03" db="EMBL/GenBank/DDBJ databases">
        <title>Evolutionary innovations through gain and loss of genes in the ectomycorrhizal Boletales.</title>
        <authorList>
            <person name="Wu G."/>
            <person name="Miyauchi S."/>
            <person name="Morin E."/>
            <person name="Yang Z.-L."/>
            <person name="Xu J."/>
            <person name="Martin F.M."/>
        </authorList>
    </citation>
    <scope>NUCLEOTIDE SEQUENCE</scope>
    <source>
        <strain evidence="10">BR01</strain>
    </source>
</reference>
<feature type="compositionally biased region" description="Low complexity" evidence="8">
    <location>
        <begin position="291"/>
        <end position="321"/>
    </location>
</feature>
<evidence type="ECO:0000256" key="7">
    <source>
        <dbReference type="SAM" id="Coils"/>
    </source>
</evidence>
<dbReference type="Gene3D" id="3.30.1330.20">
    <property type="entry name" value="Tubulin/FtsZ, C-terminal domain"/>
    <property type="match status" value="1"/>
</dbReference>
<evidence type="ECO:0000313" key="10">
    <source>
        <dbReference type="EMBL" id="KAG6369969.1"/>
    </source>
</evidence>
<dbReference type="InterPro" id="IPR002453">
    <property type="entry name" value="Beta_tubulin"/>
</dbReference>
<keyword evidence="4" id="KW-0547">Nucleotide-binding</keyword>
<dbReference type="PANTHER" id="PTHR36527:SF3">
    <property type="entry name" value="OS01G0282866 PROTEIN"/>
    <property type="match status" value="1"/>
</dbReference>
<evidence type="ECO:0000256" key="6">
    <source>
        <dbReference type="ARBA" id="ARBA00023212"/>
    </source>
</evidence>
<evidence type="ECO:0000256" key="3">
    <source>
        <dbReference type="ARBA" id="ARBA00022701"/>
    </source>
</evidence>
<dbReference type="InterPro" id="IPR008280">
    <property type="entry name" value="Tub_FtsZ_C"/>
</dbReference>
<dbReference type="GO" id="GO:0005874">
    <property type="term" value="C:microtubule"/>
    <property type="evidence" value="ECO:0007669"/>
    <property type="project" value="UniProtKB-KW"/>
</dbReference>
<dbReference type="OrthoDB" id="2691215at2759"/>
<dbReference type="InterPro" id="IPR018316">
    <property type="entry name" value="Tubulin/FtsZ_2-layer-sand-dom"/>
</dbReference>
<dbReference type="GO" id="GO:0005200">
    <property type="term" value="F:structural constituent of cytoskeleton"/>
    <property type="evidence" value="ECO:0007669"/>
    <property type="project" value="InterPro"/>
</dbReference>
<dbReference type="EMBL" id="JAGFBS010000059">
    <property type="protein sequence ID" value="KAG6369969.1"/>
    <property type="molecule type" value="Genomic_DNA"/>
</dbReference>
<dbReference type="InterPro" id="IPR023123">
    <property type="entry name" value="Tubulin_C"/>
</dbReference>
<keyword evidence="5" id="KW-0342">GTP-binding</keyword>
<feature type="region of interest" description="Disordered" evidence="8">
    <location>
        <begin position="281"/>
        <end position="323"/>
    </location>
</feature>
<evidence type="ECO:0000256" key="8">
    <source>
        <dbReference type="SAM" id="MobiDB-lite"/>
    </source>
</evidence>
<keyword evidence="3" id="KW-0493">Microtubule</keyword>
<dbReference type="AlphaFoldDB" id="A0A8I2YDN5"/>
<gene>
    <name evidence="10" type="ORF">JVT61DRAFT_12602</name>
</gene>
<comment type="caution">
    <text evidence="10">The sequence shown here is derived from an EMBL/GenBank/DDBJ whole genome shotgun (WGS) entry which is preliminary data.</text>
</comment>
<comment type="similarity">
    <text evidence="2">Belongs to the tubulin family.</text>
</comment>
<evidence type="ECO:0000259" key="9">
    <source>
        <dbReference type="Pfam" id="PF03953"/>
    </source>
</evidence>
<keyword evidence="7" id="KW-0175">Coiled coil</keyword>
<evidence type="ECO:0000256" key="4">
    <source>
        <dbReference type="ARBA" id="ARBA00022741"/>
    </source>
</evidence>
<dbReference type="Pfam" id="PF03953">
    <property type="entry name" value="Tubulin_C"/>
    <property type="match status" value="1"/>
</dbReference>
<name>A0A8I2YDN5_9AGAM</name>
<feature type="domain" description="Tubulin/FtsZ 2-layer sandwich" evidence="9">
    <location>
        <begin position="354"/>
        <end position="408"/>
    </location>
</feature>
<proteinExistence type="inferred from homology"/>
<dbReference type="GO" id="GO:0003924">
    <property type="term" value="F:GTPase activity"/>
    <property type="evidence" value="ECO:0007669"/>
    <property type="project" value="InterPro"/>
</dbReference>
<comment type="subcellular location">
    <subcellularLocation>
        <location evidence="1">Cytoplasm</location>
        <location evidence="1">Cytoskeleton</location>
    </subcellularLocation>
</comment>
<dbReference type="PANTHER" id="PTHR36527">
    <property type="entry name" value="OS01G0282866 PROTEIN"/>
    <property type="match status" value="1"/>
</dbReference>
<dbReference type="GO" id="GO:0005525">
    <property type="term" value="F:GTP binding"/>
    <property type="evidence" value="ECO:0007669"/>
    <property type="project" value="UniProtKB-KW"/>
</dbReference>
<dbReference type="Proteomes" id="UP000683000">
    <property type="component" value="Unassembled WGS sequence"/>
</dbReference>
<evidence type="ECO:0000313" key="11">
    <source>
        <dbReference type="Proteomes" id="UP000683000"/>
    </source>
</evidence>
<dbReference type="GO" id="GO:0007017">
    <property type="term" value="P:microtubule-based process"/>
    <property type="evidence" value="ECO:0007669"/>
    <property type="project" value="InterPro"/>
</dbReference>
<keyword evidence="11" id="KW-1185">Reference proteome</keyword>
<accession>A0A8I2YDN5</accession>
<evidence type="ECO:0000256" key="1">
    <source>
        <dbReference type="ARBA" id="ARBA00004245"/>
    </source>
</evidence>
<dbReference type="Gene3D" id="1.10.287.600">
    <property type="entry name" value="Helix hairpin bin"/>
    <property type="match status" value="1"/>
</dbReference>
<evidence type="ECO:0000256" key="5">
    <source>
        <dbReference type="ARBA" id="ARBA00023134"/>
    </source>
</evidence>
<dbReference type="InterPro" id="IPR037103">
    <property type="entry name" value="Tubulin/FtsZ-like_C"/>
</dbReference>
<feature type="coiled-coil region" evidence="7">
    <location>
        <begin position="428"/>
        <end position="455"/>
    </location>
</feature>
<keyword evidence="6" id="KW-0963">Cytoplasm</keyword>
<sequence>MPPADLIVEASGDARAALPIENNGHDVQQDVRIGLHDAPSGDARIARTSQEMINDDPNGEWKALDVLLQDFASILHKSAPPIEFDIAHAALTASTSEVIDVYNYVFSVYDGTTPLHQLALFCVLVFTGLAPNVHPPKTHEKPPTGLAPLNAYVRNLEWCERSSCKGFINRTSYIVLYVQTETTPQCPLQRHSNSFLDAFHGAISFHYSPPALPSTSELPGSSRRSLATISIPCSSIDSTSEWSDNILTANLLRLLQRLRHLSYRGLEFSITFNTPTSHGSSKAGHFPSVSSPPQCAANPSSPASSKSVSAASTPCTHFPPTRRLPPPPPFPQCPLLAPAHLRLCCRRIPWQGFVEEQMQNVQNKNSAYFVEWIPNNVLSAQCDIPPRGVKMAVTFLGNFIQELFRRVNYHFTAMFKRKPSCTDICKRFTEAESNMQDLIAEYQQHQDAIVEEEGEYEEEAPPRGPCLSWFVRGYRMFDWPPSFKAGQVIEVPHGD</sequence>
<protein>
    <recommendedName>
        <fullName evidence="9">Tubulin/FtsZ 2-layer sandwich domain-containing protein</fullName>
    </recommendedName>
</protein>
<evidence type="ECO:0000256" key="2">
    <source>
        <dbReference type="ARBA" id="ARBA00009636"/>
    </source>
</evidence>
<keyword evidence="6" id="KW-0206">Cytoskeleton</keyword>
<dbReference type="PRINTS" id="PR01163">
    <property type="entry name" value="BETATUBULIN"/>
</dbReference>
<dbReference type="SUPFAM" id="SSF55307">
    <property type="entry name" value="Tubulin C-terminal domain-like"/>
    <property type="match status" value="1"/>
</dbReference>